<keyword evidence="3" id="KW-1185">Reference proteome</keyword>
<accession>A0AAV4VP12</accession>
<gene>
    <name evidence="2" type="ORF">CDAR_94281</name>
</gene>
<name>A0AAV4VP12_9ARAC</name>
<feature type="transmembrane region" description="Helical" evidence="1">
    <location>
        <begin position="44"/>
        <end position="63"/>
    </location>
</feature>
<sequence length="87" mass="9784">MGLWMGYAYICNGVLVMYESMLMREPMSRGSRIQSSGFSADTQGHNFIKSFVLALVAIASYSLDVIPYYTSYGRGYGYEGFDYDAQN</sequence>
<proteinExistence type="predicted"/>
<reference evidence="2 3" key="1">
    <citation type="submission" date="2021-06" db="EMBL/GenBank/DDBJ databases">
        <title>Caerostris darwini draft genome.</title>
        <authorList>
            <person name="Kono N."/>
            <person name="Arakawa K."/>
        </authorList>
    </citation>
    <scope>NUCLEOTIDE SEQUENCE [LARGE SCALE GENOMIC DNA]</scope>
</reference>
<feature type="transmembrane region" description="Helical" evidence="1">
    <location>
        <begin position="6"/>
        <end position="23"/>
    </location>
</feature>
<dbReference type="AlphaFoldDB" id="A0AAV4VP12"/>
<evidence type="ECO:0000313" key="3">
    <source>
        <dbReference type="Proteomes" id="UP001054837"/>
    </source>
</evidence>
<organism evidence="2 3">
    <name type="scientific">Caerostris darwini</name>
    <dbReference type="NCBI Taxonomy" id="1538125"/>
    <lineage>
        <taxon>Eukaryota</taxon>
        <taxon>Metazoa</taxon>
        <taxon>Ecdysozoa</taxon>
        <taxon>Arthropoda</taxon>
        <taxon>Chelicerata</taxon>
        <taxon>Arachnida</taxon>
        <taxon>Araneae</taxon>
        <taxon>Araneomorphae</taxon>
        <taxon>Entelegynae</taxon>
        <taxon>Araneoidea</taxon>
        <taxon>Araneidae</taxon>
        <taxon>Caerostris</taxon>
    </lineage>
</organism>
<comment type="caution">
    <text evidence="2">The sequence shown here is derived from an EMBL/GenBank/DDBJ whole genome shotgun (WGS) entry which is preliminary data.</text>
</comment>
<protein>
    <submittedName>
        <fullName evidence="2">Uncharacterized protein</fullName>
    </submittedName>
</protein>
<evidence type="ECO:0000313" key="2">
    <source>
        <dbReference type="EMBL" id="GIY72097.1"/>
    </source>
</evidence>
<dbReference type="Proteomes" id="UP001054837">
    <property type="component" value="Unassembled WGS sequence"/>
</dbReference>
<keyword evidence="1" id="KW-0812">Transmembrane</keyword>
<evidence type="ECO:0000256" key="1">
    <source>
        <dbReference type="SAM" id="Phobius"/>
    </source>
</evidence>
<keyword evidence="1" id="KW-1133">Transmembrane helix</keyword>
<keyword evidence="1" id="KW-0472">Membrane</keyword>
<dbReference type="EMBL" id="BPLQ01013441">
    <property type="protein sequence ID" value="GIY72097.1"/>
    <property type="molecule type" value="Genomic_DNA"/>
</dbReference>